<evidence type="ECO:0000313" key="3">
    <source>
        <dbReference type="EMBL" id="AIG26458.1"/>
    </source>
</evidence>
<feature type="domain" description="CAAX prenyl protease 2/Lysostaphin resistance protein A-like" evidence="2">
    <location>
        <begin position="113"/>
        <end position="206"/>
    </location>
</feature>
<keyword evidence="3" id="KW-0378">Hydrolase</keyword>
<feature type="transmembrane region" description="Helical" evidence="1">
    <location>
        <begin position="244"/>
        <end position="263"/>
    </location>
</feature>
<evidence type="ECO:0000259" key="2">
    <source>
        <dbReference type="Pfam" id="PF02517"/>
    </source>
</evidence>
<dbReference type="Proteomes" id="UP000005850">
    <property type="component" value="Chromosome"/>
</dbReference>
<dbReference type="RefSeq" id="WP_003337319.1">
    <property type="nucleotide sequence ID" value="NZ_CP007806.1"/>
</dbReference>
<feature type="transmembrane region" description="Helical" evidence="1">
    <location>
        <begin position="38"/>
        <end position="55"/>
    </location>
</feature>
<keyword evidence="3" id="KW-0645">Protease</keyword>
<gene>
    <name evidence="3" type="ORF">BRLA_c021370</name>
</gene>
<dbReference type="PANTHER" id="PTHR39430:SF1">
    <property type="entry name" value="PROTEASE"/>
    <property type="match status" value="1"/>
</dbReference>
<proteinExistence type="predicted"/>
<dbReference type="KEGG" id="blr:BRLA_c021370"/>
<dbReference type="EMBL" id="CP007806">
    <property type="protein sequence ID" value="AIG26458.1"/>
    <property type="molecule type" value="Genomic_DNA"/>
</dbReference>
<feature type="transmembrane region" description="Helical" evidence="1">
    <location>
        <begin position="143"/>
        <end position="163"/>
    </location>
</feature>
<evidence type="ECO:0000256" key="1">
    <source>
        <dbReference type="SAM" id="Phobius"/>
    </source>
</evidence>
<dbReference type="HOGENOM" id="CLU_051806_5_0_9"/>
<dbReference type="InterPro" id="IPR003675">
    <property type="entry name" value="Rce1/LyrA-like_dom"/>
</dbReference>
<reference evidence="3 4" key="1">
    <citation type="journal article" date="2011" name="J. Bacteriol.">
        <title>Genome sequence of Brevibacillus laterosporus LMG 15441, a pathogen of invertebrates.</title>
        <authorList>
            <person name="Djukic M."/>
            <person name="Poehlein A."/>
            <person name="Thurmer A."/>
            <person name="Daniel R."/>
        </authorList>
    </citation>
    <scope>NUCLEOTIDE SEQUENCE [LARGE SCALE GENOMIC DNA]</scope>
    <source>
        <strain evidence="3 4">LMG 15441</strain>
    </source>
</reference>
<dbReference type="GO" id="GO:0006508">
    <property type="term" value="P:proteolysis"/>
    <property type="evidence" value="ECO:0007669"/>
    <property type="project" value="UniProtKB-KW"/>
</dbReference>
<protein>
    <submittedName>
        <fullName evidence="3">CAAX protease self-immunity</fullName>
    </submittedName>
</protein>
<dbReference type="GO" id="GO:0080120">
    <property type="term" value="P:CAAX-box protein maturation"/>
    <property type="evidence" value="ECO:0007669"/>
    <property type="project" value="UniProtKB-ARBA"/>
</dbReference>
<keyword evidence="1" id="KW-1133">Transmembrane helix</keyword>
<name>A0A075R5K5_BRELA</name>
<feature type="transmembrane region" description="Helical" evidence="1">
    <location>
        <begin position="169"/>
        <end position="186"/>
    </location>
</feature>
<dbReference type="STRING" id="1042163.BRLA_c021370"/>
<dbReference type="AlphaFoldDB" id="A0A075R5K5"/>
<feature type="transmembrane region" description="Helical" evidence="1">
    <location>
        <begin position="193"/>
        <end position="214"/>
    </location>
</feature>
<dbReference type="eggNOG" id="COG1266">
    <property type="taxonomic scope" value="Bacteria"/>
</dbReference>
<feature type="transmembrane region" description="Helical" evidence="1">
    <location>
        <begin position="12"/>
        <end position="32"/>
    </location>
</feature>
<keyword evidence="1" id="KW-0812">Transmembrane</keyword>
<evidence type="ECO:0000313" key="4">
    <source>
        <dbReference type="Proteomes" id="UP000005850"/>
    </source>
</evidence>
<dbReference type="PANTHER" id="PTHR39430">
    <property type="entry name" value="MEMBRANE-ASSOCIATED PROTEASE-RELATED"/>
    <property type="match status" value="1"/>
</dbReference>
<dbReference type="GO" id="GO:0004175">
    <property type="term" value="F:endopeptidase activity"/>
    <property type="evidence" value="ECO:0007669"/>
    <property type="project" value="UniProtKB-ARBA"/>
</dbReference>
<feature type="transmembrane region" description="Helical" evidence="1">
    <location>
        <begin position="107"/>
        <end position="131"/>
    </location>
</feature>
<keyword evidence="1" id="KW-0472">Membrane</keyword>
<sequence length="274" mass="29987">MKTIVLSLQVIAKIALTILIGFLTSFLLHALLPASLKYLSQIGMLIGVWITYRLFERKSLWPLGFGREESWKQLIMGIGIGACTIFLSCALIWLFGGVQLTSVQIDVYLLVAILSTIPKWIAVAIVEEGLVRGYIQGLVKESFGMKASILLTSLLFASIHLFNTGSTESLLPMLFLFLDGLFLGVMREMTGKLWLPIGAHFIWNFLQSAFGFAVSGGESGAPSLIKVQPIGDAMLSGGAFGAEGSYLTACILLITLFITWKIYRKQNVRAISSL</sequence>
<organism evidence="3 4">
    <name type="scientific">Brevibacillus laterosporus LMG 15441</name>
    <dbReference type="NCBI Taxonomy" id="1042163"/>
    <lineage>
        <taxon>Bacteria</taxon>
        <taxon>Bacillati</taxon>
        <taxon>Bacillota</taxon>
        <taxon>Bacilli</taxon>
        <taxon>Bacillales</taxon>
        <taxon>Paenibacillaceae</taxon>
        <taxon>Brevibacillus</taxon>
    </lineage>
</organism>
<feature type="transmembrane region" description="Helical" evidence="1">
    <location>
        <begin position="75"/>
        <end position="95"/>
    </location>
</feature>
<accession>A0A075R5K5</accession>
<keyword evidence="4" id="KW-1185">Reference proteome</keyword>
<dbReference type="Pfam" id="PF02517">
    <property type="entry name" value="Rce1-like"/>
    <property type="match status" value="1"/>
</dbReference>